<sequence>MVPSPEVLISGAGPVGLAAALVLTQNGVPVRIIDKAATHWDIGQRGSGITPRTLEAYQFLGLLYQIKARGGPLQDMLRYNEDGTPQAPHKLVQEFEPTPDVPEVPNFWVLGQDAYCEILRNNLKELGVIVEYRTELVDFVQDETGVTTVLKLEEGKKDESVRVKYLVGSDGGRGATRKLAGVQFIGESQRDFSMVIGEVELTGLDRDHWHEWRIGYSGFMARAVIEDESKTLFSITAYGVDNQRAITNLEYLNDHVEKVAKNQGVRITKIVSLGEWKLNVRVADKFQVGRVFLAGDAGHVHSPAGGQGMNSGFQDAVNLGWKLALVCKGRSVTSLLETYNEERQPVIREMLNLTVSIFNKNVEGRRKDVESERPSSVRQLGVNYRWSSIVLDELLTGELVLDSALEPTSAYGSDSPVRLRAGDRAPDANALVDSKTGVQTRLFEIFKVIHHTVIVFDLALATGVSKIVAGYPGDAIRTVIVQPTGENAAAVSGVLVDTMGHAARAYDVDTGVKVVVIRPDGVVGALLKTNSGVEKYFSKIFAI</sequence>
<accession>A0ACB8QK78</accession>
<evidence type="ECO:0000313" key="2">
    <source>
        <dbReference type="Proteomes" id="UP000814128"/>
    </source>
</evidence>
<comment type="caution">
    <text evidence="1">The sequence shown here is derived from an EMBL/GenBank/DDBJ whole genome shotgun (WGS) entry which is preliminary data.</text>
</comment>
<proteinExistence type="predicted"/>
<keyword evidence="2" id="KW-1185">Reference proteome</keyword>
<organism evidence="1 2">
    <name type="scientific">Vararia minispora EC-137</name>
    <dbReference type="NCBI Taxonomy" id="1314806"/>
    <lineage>
        <taxon>Eukaryota</taxon>
        <taxon>Fungi</taxon>
        <taxon>Dikarya</taxon>
        <taxon>Basidiomycota</taxon>
        <taxon>Agaricomycotina</taxon>
        <taxon>Agaricomycetes</taxon>
        <taxon>Russulales</taxon>
        <taxon>Lachnocladiaceae</taxon>
        <taxon>Vararia</taxon>
    </lineage>
</organism>
<reference evidence="1" key="2">
    <citation type="journal article" date="2022" name="New Phytol.">
        <title>Evolutionary transition to the ectomycorrhizal habit in the genomes of a hyperdiverse lineage of mushroom-forming fungi.</title>
        <authorList>
            <person name="Looney B."/>
            <person name="Miyauchi S."/>
            <person name="Morin E."/>
            <person name="Drula E."/>
            <person name="Courty P.E."/>
            <person name="Kohler A."/>
            <person name="Kuo A."/>
            <person name="LaButti K."/>
            <person name="Pangilinan J."/>
            <person name="Lipzen A."/>
            <person name="Riley R."/>
            <person name="Andreopoulos W."/>
            <person name="He G."/>
            <person name="Johnson J."/>
            <person name="Nolan M."/>
            <person name="Tritt A."/>
            <person name="Barry K.W."/>
            <person name="Grigoriev I.V."/>
            <person name="Nagy L.G."/>
            <person name="Hibbett D."/>
            <person name="Henrissat B."/>
            <person name="Matheny P.B."/>
            <person name="Labbe J."/>
            <person name="Martin F.M."/>
        </authorList>
    </citation>
    <scope>NUCLEOTIDE SEQUENCE</scope>
    <source>
        <strain evidence="1">EC-137</strain>
    </source>
</reference>
<dbReference type="EMBL" id="MU273553">
    <property type="protein sequence ID" value="KAI0032218.1"/>
    <property type="molecule type" value="Genomic_DNA"/>
</dbReference>
<dbReference type="Proteomes" id="UP000814128">
    <property type="component" value="Unassembled WGS sequence"/>
</dbReference>
<name>A0ACB8QK78_9AGAM</name>
<evidence type="ECO:0000313" key="1">
    <source>
        <dbReference type="EMBL" id="KAI0032218.1"/>
    </source>
</evidence>
<reference evidence="1" key="1">
    <citation type="submission" date="2021-02" db="EMBL/GenBank/DDBJ databases">
        <authorList>
            <consortium name="DOE Joint Genome Institute"/>
            <person name="Ahrendt S."/>
            <person name="Looney B.P."/>
            <person name="Miyauchi S."/>
            <person name="Morin E."/>
            <person name="Drula E."/>
            <person name="Courty P.E."/>
            <person name="Chicoki N."/>
            <person name="Fauchery L."/>
            <person name="Kohler A."/>
            <person name="Kuo A."/>
            <person name="Labutti K."/>
            <person name="Pangilinan J."/>
            <person name="Lipzen A."/>
            <person name="Riley R."/>
            <person name="Andreopoulos W."/>
            <person name="He G."/>
            <person name="Johnson J."/>
            <person name="Barry K.W."/>
            <person name="Grigoriev I.V."/>
            <person name="Nagy L."/>
            <person name="Hibbett D."/>
            <person name="Henrissat B."/>
            <person name="Matheny P.B."/>
            <person name="Labbe J."/>
            <person name="Martin F."/>
        </authorList>
    </citation>
    <scope>NUCLEOTIDE SEQUENCE</scope>
    <source>
        <strain evidence="1">EC-137</strain>
    </source>
</reference>
<gene>
    <name evidence="1" type="ORF">K488DRAFT_86086</name>
</gene>
<protein>
    <submittedName>
        <fullName evidence="1">FAD binding domain-containing protein</fullName>
    </submittedName>
</protein>